<dbReference type="AlphaFoldDB" id="V4B0M1"/>
<dbReference type="PANTHER" id="PTHR24320:SF283">
    <property type="entry name" value="RETINOL DEHYDROGENASE 11"/>
    <property type="match status" value="1"/>
</dbReference>
<dbReference type="Pfam" id="PF00106">
    <property type="entry name" value="adh_short"/>
    <property type="match status" value="2"/>
</dbReference>
<dbReference type="OrthoDB" id="191139at2759"/>
<dbReference type="PRINTS" id="PR00081">
    <property type="entry name" value="GDHRDH"/>
</dbReference>
<reference evidence="3 4" key="1">
    <citation type="journal article" date="2013" name="Nature">
        <title>Insights into bilaterian evolution from three spiralian genomes.</title>
        <authorList>
            <person name="Simakov O."/>
            <person name="Marletaz F."/>
            <person name="Cho S.J."/>
            <person name="Edsinger-Gonzales E."/>
            <person name="Havlak P."/>
            <person name="Hellsten U."/>
            <person name="Kuo D.H."/>
            <person name="Larsson T."/>
            <person name="Lv J."/>
            <person name="Arendt D."/>
            <person name="Savage R."/>
            <person name="Osoegawa K."/>
            <person name="de Jong P."/>
            <person name="Grimwood J."/>
            <person name="Chapman J.A."/>
            <person name="Shapiro H."/>
            <person name="Aerts A."/>
            <person name="Otillar R.P."/>
            <person name="Terry A.Y."/>
            <person name="Boore J.L."/>
            <person name="Grigoriev I.V."/>
            <person name="Lindberg D.R."/>
            <person name="Seaver E.C."/>
            <person name="Weisblat D.A."/>
            <person name="Putnam N.H."/>
            <person name="Rokhsar D.S."/>
        </authorList>
    </citation>
    <scope>NUCLEOTIDE SEQUENCE [LARGE SCALE GENOMIC DNA]</scope>
</reference>
<evidence type="ECO:0000313" key="3">
    <source>
        <dbReference type="EMBL" id="ESO99701.1"/>
    </source>
</evidence>
<dbReference type="RefSeq" id="XP_009049608.1">
    <property type="nucleotide sequence ID" value="XM_009051360.1"/>
</dbReference>
<dbReference type="GeneID" id="20234474"/>
<dbReference type="CDD" id="cd05327">
    <property type="entry name" value="retinol-DH_like_SDR_c_like"/>
    <property type="match status" value="1"/>
</dbReference>
<dbReference type="EMBL" id="KB200955">
    <property type="protein sequence ID" value="ESO99701.1"/>
    <property type="molecule type" value="Genomic_DNA"/>
</dbReference>
<dbReference type="SUPFAM" id="SSF51735">
    <property type="entry name" value="NAD(P)-binding Rossmann-fold domains"/>
    <property type="match status" value="1"/>
</dbReference>
<name>V4B0M1_LOTGI</name>
<dbReference type="Proteomes" id="UP000030746">
    <property type="component" value="Unassembled WGS sequence"/>
</dbReference>
<keyword evidence="2" id="KW-0560">Oxidoreductase</keyword>
<evidence type="ECO:0000256" key="2">
    <source>
        <dbReference type="ARBA" id="ARBA00023002"/>
    </source>
</evidence>
<dbReference type="PANTHER" id="PTHR24320">
    <property type="entry name" value="RETINOL DEHYDROGENASE"/>
    <property type="match status" value="1"/>
</dbReference>
<comment type="similarity">
    <text evidence="1">Belongs to the short-chain dehydrogenases/reductases (SDR) family.</text>
</comment>
<dbReference type="Gene3D" id="3.40.50.720">
    <property type="entry name" value="NAD(P)-binding Rossmann-like Domain"/>
    <property type="match status" value="1"/>
</dbReference>
<dbReference type="OMA" id="VCYNAGL"/>
<dbReference type="KEGG" id="lgi:LOTGIDRAFT_141698"/>
<proteinExistence type="inferred from homology"/>
<dbReference type="HOGENOM" id="CLU_010194_44_5_1"/>
<dbReference type="STRING" id="225164.V4B0M1"/>
<sequence length="333" mass="36883">MTGRVIIVTGANCGLGFMTAKLLCEGGNDVILACRNEEKGKAAVETILKENPNALATFLKLDLSDLSSVRTFVEEFRKLDKKLNVLISNAGIYPGKSLLRSFTKDNFELTMGTNHLGHFLLTNLLLEDLKASAKDTGDSRIVVVTSSLHDTKVKHFNTQPLNIDDIFLSEYGSYNAAQAYKNSKLANVLFTYELARQVEGSGVTVNALCPGFIPSTELARNSAAPMKFFTRYILGGLLRFTKITRTLEQGAKAEVDLATNDELKGVNGKYYSNLQEKKSSEESLDEELQKKFFELSARYCHLDGYEALDAPPPPTPEELKGLFFAIKFLLREL</sequence>
<evidence type="ECO:0000256" key="1">
    <source>
        <dbReference type="ARBA" id="ARBA00006484"/>
    </source>
</evidence>
<dbReference type="InterPro" id="IPR002347">
    <property type="entry name" value="SDR_fam"/>
</dbReference>
<dbReference type="CTD" id="20234474"/>
<dbReference type="InterPro" id="IPR036291">
    <property type="entry name" value="NAD(P)-bd_dom_sf"/>
</dbReference>
<accession>V4B0M1</accession>
<protein>
    <submittedName>
        <fullName evidence="3">Uncharacterized protein</fullName>
    </submittedName>
</protein>
<keyword evidence="4" id="KW-1185">Reference proteome</keyword>
<evidence type="ECO:0000313" key="4">
    <source>
        <dbReference type="Proteomes" id="UP000030746"/>
    </source>
</evidence>
<dbReference type="GO" id="GO:0016491">
    <property type="term" value="F:oxidoreductase activity"/>
    <property type="evidence" value="ECO:0007669"/>
    <property type="project" value="UniProtKB-KW"/>
</dbReference>
<organism evidence="3 4">
    <name type="scientific">Lottia gigantea</name>
    <name type="common">Giant owl limpet</name>
    <dbReference type="NCBI Taxonomy" id="225164"/>
    <lineage>
        <taxon>Eukaryota</taxon>
        <taxon>Metazoa</taxon>
        <taxon>Spiralia</taxon>
        <taxon>Lophotrochozoa</taxon>
        <taxon>Mollusca</taxon>
        <taxon>Gastropoda</taxon>
        <taxon>Patellogastropoda</taxon>
        <taxon>Lottioidea</taxon>
        <taxon>Lottiidae</taxon>
        <taxon>Lottia</taxon>
    </lineage>
</organism>
<gene>
    <name evidence="3" type="ORF">LOTGIDRAFT_141698</name>
</gene>